<protein>
    <submittedName>
        <fullName evidence="1">Uncharacterized protein</fullName>
    </submittedName>
</protein>
<dbReference type="Proteomes" id="UP000236723">
    <property type="component" value="Unassembled WGS sequence"/>
</dbReference>
<evidence type="ECO:0000313" key="2">
    <source>
        <dbReference type="Proteomes" id="UP000236723"/>
    </source>
</evidence>
<sequence>MDYTEAVLIITRTMCDQQGRMLEATEVKVPANRFEIGHGAELADDPHALFTPEELASEGIALII</sequence>
<gene>
    <name evidence="1" type="ORF">SAMN04489712_1547</name>
</gene>
<keyword evidence="2" id="KW-1185">Reference proteome</keyword>
<name>A0A1H6ED64_9ACTN</name>
<evidence type="ECO:0000313" key="1">
    <source>
        <dbReference type="EMBL" id="SEG94896.1"/>
    </source>
</evidence>
<proteinExistence type="predicted"/>
<dbReference type="EMBL" id="FNVO01000054">
    <property type="protein sequence ID" value="SEG94896.1"/>
    <property type="molecule type" value="Genomic_DNA"/>
</dbReference>
<reference evidence="2" key="1">
    <citation type="submission" date="2016-10" db="EMBL/GenBank/DDBJ databases">
        <authorList>
            <person name="Varghese N."/>
            <person name="Submissions S."/>
        </authorList>
    </citation>
    <scope>NUCLEOTIDE SEQUENCE [LARGE SCALE GENOMIC DNA]</scope>
    <source>
        <strain evidence="2">DSM 43163</strain>
    </source>
</reference>
<organism evidence="1 2">
    <name type="scientific">Thermomonospora echinospora</name>
    <dbReference type="NCBI Taxonomy" id="1992"/>
    <lineage>
        <taxon>Bacteria</taxon>
        <taxon>Bacillati</taxon>
        <taxon>Actinomycetota</taxon>
        <taxon>Actinomycetes</taxon>
        <taxon>Streptosporangiales</taxon>
        <taxon>Thermomonosporaceae</taxon>
        <taxon>Thermomonospora</taxon>
    </lineage>
</organism>
<dbReference type="AlphaFoldDB" id="A0A1H6ED64"/>
<accession>A0A1H6ED64</accession>